<evidence type="ECO:0008006" key="4">
    <source>
        <dbReference type="Google" id="ProtNLM"/>
    </source>
</evidence>
<dbReference type="Proteomes" id="UP000285349">
    <property type="component" value="Unassembled WGS sequence"/>
</dbReference>
<keyword evidence="1" id="KW-0732">Signal</keyword>
<sequence length="127" mass="13794">MKYVTFLLTLALIAGCKTAPVPEEITTVPQERLWGFTKTSDSHLVILAATLLGNDCAIRISIDEKPAADFFGAEVAHFGLTFGSHSLSARTSEGCSRQWTQEIRVSVKAGDGLIMRIDKAGLIRTEL</sequence>
<evidence type="ECO:0000313" key="2">
    <source>
        <dbReference type="EMBL" id="RON48556.1"/>
    </source>
</evidence>
<protein>
    <recommendedName>
        <fullName evidence="4">Lipoprotein</fullName>
    </recommendedName>
</protein>
<name>A0A423K9H5_9PSED</name>
<dbReference type="EMBL" id="MOBQ01000011">
    <property type="protein sequence ID" value="RON48556.1"/>
    <property type="molecule type" value="Genomic_DNA"/>
</dbReference>
<evidence type="ECO:0000256" key="1">
    <source>
        <dbReference type="SAM" id="SignalP"/>
    </source>
</evidence>
<gene>
    <name evidence="2" type="ORF">BK666_09030</name>
</gene>
<dbReference type="PROSITE" id="PS51257">
    <property type="entry name" value="PROKAR_LIPOPROTEIN"/>
    <property type="match status" value="1"/>
</dbReference>
<dbReference type="AlphaFoldDB" id="A0A423K9H5"/>
<feature type="chain" id="PRO_5019313119" description="Lipoprotein" evidence="1">
    <location>
        <begin position="20"/>
        <end position="127"/>
    </location>
</feature>
<reference evidence="2 3" key="1">
    <citation type="submission" date="2016-10" db="EMBL/GenBank/DDBJ databases">
        <title>Comparative genome analysis of multiple Pseudomonas spp. focuses on biocontrol and plant growth promoting traits.</title>
        <authorList>
            <person name="Tao X.-Y."/>
            <person name="Taylor C.G."/>
        </authorList>
    </citation>
    <scope>NUCLEOTIDE SEQUENCE [LARGE SCALE GENOMIC DNA]</scope>
    <source>
        <strain evidence="2 3">37A10</strain>
    </source>
</reference>
<accession>A0A423K9H5</accession>
<organism evidence="2 3">
    <name type="scientific">Pseudomonas frederiksbergensis</name>
    <dbReference type="NCBI Taxonomy" id="104087"/>
    <lineage>
        <taxon>Bacteria</taxon>
        <taxon>Pseudomonadati</taxon>
        <taxon>Pseudomonadota</taxon>
        <taxon>Gammaproteobacteria</taxon>
        <taxon>Pseudomonadales</taxon>
        <taxon>Pseudomonadaceae</taxon>
        <taxon>Pseudomonas</taxon>
    </lineage>
</organism>
<dbReference type="RefSeq" id="WP_123509332.1">
    <property type="nucleotide sequence ID" value="NZ_MOBQ01000011.1"/>
</dbReference>
<proteinExistence type="predicted"/>
<dbReference type="OrthoDB" id="9803913at2"/>
<feature type="signal peptide" evidence="1">
    <location>
        <begin position="1"/>
        <end position="19"/>
    </location>
</feature>
<comment type="caution">
    <text evidence="2">The sequence shown here is derived from an EMBL/GenBank/DDBJ whole genome shotgun (WGS) entry which is preliminary data.</text>
</comment>
<evidence type="ECO:0000313" key="3">
    <source>
        <dbReference type="Proteomes" id="UP000285349"/>
    </source>
</evidence>